<dbReference type="EMBL" id="JAEHFW010000002">
    <property type="protein sequence ID" value="MBK0380047.1"/>
    <property type="molecule type" value="Genomic_DNA"/>
</dbReference>
<dbReference type="Gene3D" id="1.10.10.1020">
    <property type="entry name" value="RecBCD complex, subunit RecD, N-terminal domain"/>
    <property type="match status" value="1"/>
</dbReference>
<dbReference type="Pfam" id="PF13538">
    <property type="entry name" value="UvrD_C_2"/>
    <property type="match status" value="1"/>
</dbReference>
<keyword evidence="1 11" id="KW-0540">Nuclease</keyword>
<name>A0A934UNL9_9SPHI</name>
<evidence type="ECO:0000256" key="9">
    <source>
        <dbReference type="ARBA" id="ARBA00023204"/>
    </source>
</evidence>
<evidence type="ECO:0000256" key="5">
    <source>
        <dbReference type="ARBA" id="ARBA00022806"/>
    </source>
</evidence>
<evidence type="ECO:0000313" key="14">
    <source>
        <dbReference type="Proteomes" id="UP000613193"/>
    </source>
</evidence>
<evidence type="ECO:0000313" key="13">
    <source>
        <dbReference type="EMBL" id="MBK0380047.1"/>
    </source>
</evidence>
<dbReference type="GO" id="GO:0009338">
    <property type="term" value="C:exodeoxyribonuclease V complex"/>
    <property type="evidence" value="ECO:0007669"/>
    <property type="project" value="InterPro"/>
</dbReference>
<keyword evidence="5 11" id="KW-0347">Helicase</keyword>
<dbReference type="HAMAP" id="MF_01487">
    <property type="entry name" value="RecD"/>
    <property type="match status" value="1"/>
</dbReference>
<evidence type="ECO:0000256" key="8">
    <source>
        <dbReference type="ARBA" id="ARBA00023125"/>
    </source>
</evidence>
<keyword evidence="8 11" id="KW-0238">DNA-binding</keyword>
<comment type="miscellaneous">
    <text evidence="11">In the RecBCD complex, RecB has a slow 3'-5' helicase, an exonuclease activity and loads RecA onto ssDNA, RecD has a fast 5'-3' helicase activity, while RecC stimulates the ATPase and processivity of the RecB helicase and contributes to recognition of the Chi site.</text>
</comment>
<dbReference type="SUPFAM" id="SSF52540">
    <property type="entry name" value="P-loop containing nucleoside triphosphate hydrolases"/>
    <property type="match status" value="2"/>
</dbReference>
<dbReference type="InterPro" id="IPR041851">
    <property type="entry name" value="RecD_N_sf"/>
</dbReference>
<keyword evidence="4 11" id="KW-0378">Hydrolase</keyword>
<dbReference type="SMART" id="SM00382">
    <property type="entry name" value="AAA"/>
    <property type="match status" value="1"/>
</dbReference>
<dbReference type="PANTHER" id="PTHR43788">
    <property type="entry name" value="DNA2/NAM7 HELICASE FAMILY MEMBER"/>
    <property type="match status" value="1"/>
</dbReference>
<comment type="function">
    <text evidence="11">A helicase/nuclease that prepares dsDNA breaks (DSB) for recombinational DNA repair. Binds to DSBs and unwinds DNA via a highly rapid and processive ATP-dependent bidirectional helicase activity. Unwinds dsDNA until it encounters a Chi (crossover hotspot instigator) sequence from the 3' direction. Cuts ssDNA a few nucleotides 3' to the Chi site. The properties and activities of the enzyme are changed at Chi. The Chi-altered holoenzyme produces a long 3'-ssDNA overhang and facilitates RecA-binding to the ssDNA for homologous DNA recombination and repair. Holoenzyme degrades any linearized DNA that is unable to undergo homologous recombination. In the holoenzyme this subunit has ssDNA-dependent ATPase and 5'-3' helicase activity. When added to pre-assembled RecBC greatly stimulates nuclease activity and augments holoenzyme processivity. Negatively regulates the RecA-loading ability of RecBCD.</text>
</comment>
<dbReference type="InterPro" id="IPR049550">
    <property type="entry name" value="RecD_N"/>
</dbReference>
<feature type="domain" description="AAA+ ATPase" evidence="12">
    <location>
        <begin position="154"/>
        <end position="345"/>
    </location>
</feature>
<feature type="binding site" evidence="11">
    <location>
        <begin position="162"/>
        <end position="169"/>
    </location>
    <ligand>
        <name>ATP</name>
        <dbReference type="ChEBI" id="CHEBI:30616"/>
    </ligand>
</feature>
<dbReference type="GO" id="GO:0003677">
    <property type="term" value="F:DNA binding"/>
    <property type="evidence" value="ECO:0007669"/>
    <property type="project" value="UniProtKB-UniRule"/>
</dbReference>
<evidence type="ECO:0000256" key="10">
    <source>
        <dbReference type="ARBA" id="ARBA00023235"/>
    </source>
</evidence>
<dbReference type="CDD" id="cd17933">
    <property type="entry name" value="DEXSc_RecD-like"/>
    <property type="match status" value="1"/>
</dbReference>
<dbReference type="GO" id="GO:0005524">
    <property type="term" value="F:ATP binding"/>
    <property type="evidence" value="ECO:0007669"/>
    <property type="project" value="UniProtKB-UniRule"/>
</dbReference>
<sequence>MKQTLNDVHQQFAEFFPGKVLAPFVYLLSKKLSEGHICLNIDLLADELEGLPVNYQKIIENDKEKLVYEQLVTDENGLQPFILHNRRLYLERYFAYETKILNGILTLIKNGEPLIAGRCATLLTNCELINDLFKGNFSQDEIDWQMAGVLVGVINNFTIITGGPGTGKTTTLAKLLAVLYTIEPNIRVALAAPTGKAAMRMAESLQSARIDAPESVVNRIKALEPVTLHRLLKSVPNSTQFRHNAENPLPEDVIVIDEASMVDVALFAKLMEAVGPHTRLIFLGDKNQLASVEAGSMLGDLCQFEPIINTVPQETAIVLNAVLKLPAAKQSHPLAGHIIELKKSHRFSDTSEIGNLSHAILAGQIEAIKPGSDVTIDHNFNHHLLAAFFAGFETYINEGDITQALQKLNSQRILCAVWEGEQGVTHLNTLVEEYLKSKKLIRITSDFYENRPIMVSRNYYDLGLFNGDTGIIRPDENGNLKAWFSDGKGGVRDVLPHYISEVQTVFAMTIHKSQGSEYDRVLILLPEKGGERLLTRELLYTAVTRAKNSVTIQASHEVMRTTVITSVQRASGIFERFIQSSSTNLNLQ</sequence>
<reference evidence="13" key="1">
    <citation type="submission" date="2020-12" db="EMBL/GenBank/DDBJ databases">
        <title>Bacterial novel species Mucilaginibacter sp. SD-g isolated from soil.</title>
        <authorList>
            <person name="Jung H.-Y."/>
        </authorList>
    </citation>
    <scope>NUCLEOTIDE SEQUENCE</scope>
    <source>
        <strain evidence="13">SD-g</strain>
    </source>
</reference>
<comment type="similarity">
    <text evidence="11">Belongs to the RecD family.</text>
</comment>
<keyword evidence="9 11" id="KW-0234">DNA repair</keyword>
<dbReference type="RefSeq" id="WP_200066579.1">
    <property type="nucleotide sequence ID" value="NZ_JAEHFW010000002.1"/>
</dbReference>
<dbReference type="CDD" id="cd18809">
    <property type="entry name" value="SF1_C_RecD"/>
    <property type="match status" value="1"/>
</dbReference>
<proteinExistence type="inferred from homology"/>
<evidence type="ECO:0000256" key="11">
    <source>
        <dbReference type="HAMAP-Rule" id="MF_01487"/>
    </source>
</evidence>
<evidence type="ECO:0000259" key="12">
    <source>
        <dbReference type="SMART" id="SM00382"/>
    </source>
</evidence>
<keyword evidence="14" id="KW-1185">Reference proteome</keyword>
<evidence type="ECO:0000256" key="6">
    <source>
        <dbReference type="ARBA" id="ARBA00022839"/>
    </source>
</evidence>
<keyword evidence="7 11" id="KW-0067">ATP-binding</keyword>
<evidence type="ECO:0000256" key="7">
    <source>
        <dbReference type="ARBA" id="ARBA00022840"/>
    </source>
</evidence>
<evidence type="ECO:0000256" key="1">
    <source>
        <dbReference type="ARBA" id="ARBA00022722"/>
    </source>
</evidence>
<dbReference type="InterPro" id="IPR003593">
    <property type="entry name" value="AAA+_ATPase"/>
</dbReference>
<dbReference type="Gene3D" id="3.40.50.300">
    <property type="entry name" value="P-loop containing nucleotide triphosphate hydrolases"/>
    <property type="match status" value="3"/>
</dbReference>
<keyword evidence="10 11" id="KW-0413">Isomerase</keyword>
<dbReference type="InterPro" id="IPR027785">
    <property type="entry name" value="UvrD-like_helicase_C"/>
</dbReference>
<dbReference type="GO" id="GO:0043139">
    <property type="term" value="F:5'-3' DNA helicase activity"/>
    <property type="evidence" value="ECO:0007669"/>
    <property type="project" value="UniProtKB-UniRule"/>
</dbReference>
<dbReference type="GO" id="GO:0008854">
    <property type="term" value="F:exodeoxyribonuclease V activity"/>
    <property type="evidence" value="ECO:0007669"/>
    <property type="project" value="InterPro"/>
</dbReference>
<gene>
    <name evidence="11 13" type="primary">recD</name>
    <name evidence="13" type="ORF">I5M19_12055</name>
</gene>
<dbReference type="InterPro" id="IPR050534">
    <property type="entry name" value="Coronavir_polyprotein_1ab"/>
</dbReference>
<dbReference type="Pfam" id="PF21185">
    <property type="entry name" value="RecD_N"/>
    <property type="match status" value="1"/>
</dbReference>
<protein>
    <recommendedName>
        <fullName evidence="11">RecBCD enzyme subunit RecD</fullName>
        <ecNumber evidence="11">5.6.2.3</ecNumber>
    </recommendedName>
    <alternativeName>
        <fullName evidence="11">DNA 5'-3' helicase subunit RecD</fullName>
    </alternativeName>
    <alternativeName>
        <fullName evidence="11">Exonuclease V subunit RecD</fullName>
        <shortName evidence="11">ExoV subunit RecD</shortName>
    </alternativeName>
    <alternativeName>
        <fullName evidence="11">Helicase/nuclease RecBCD subunit RecD</fullName>
    </alternativeName>
</protein>
<organism evidence="13 14">
    <name type="scientific">Mucilaginibacter segetis</name>
    <dbReference type="NCBI Taxonomy" id="2793071"/>
    <lineage>
        <taxon>Bacteria</taxon>
        <taxon>Pseudomonadati</taxon>
        <taxon>Bacteroidota</taxon>
        <taxon>Sphingobacteriia</taxon>
        <taxon>Sphingobacteriales</taxon>
        <taxon>Sphingobacteriaceae</taxon>
        <taxon>Mucilaginibacter</taxon>
    </lineage>
</organism>
<dbReference type="GO" id="GO:0017116">
    <property type="term" value="F:single-stranded DNA helicase activity"/>
    <property type="evidence" value="ECO:0007669"/>
    <property type="project" value="TreeGrafter"/>
</dbReference>
<dbReference type="AlphaFoldDB" id="A0A934UNL9"/>
<evidence type="ECO:0000256" key="3">
    <source>
        <dbReference type="ARBA" id="ARBA00022763"/>
    </source>
</evidence>
<dbReference type="PANTHER" id="PTHR43788:SF6">
    <property type="entry name" value="DNA HELICASE B"/>
    <property type="match status" value="1"/>
</dbReference>
<dbReference type="NCBIfam" id="TIGR01447">
    <property type="entry name" value="recD"/>
    <property type="match status" value="1"/>
</dbReference>
<dbReference type="Proteomes" id="UP000613193">
    <property type="component" value="Unassembled WGS sequence"/>
</dbReference>
<dbReference type="GO" id="GO:0000724">
    <property type="term" value="P:double-strand break repair via homologous recombination"/>
    <property type="evidence" value="ECO:0007669"/>
    <property type="project" value="UniProtKB-UniRule"/>
</dbReference>
<dbReference type="InterPro" id="IPR006344">
    <property type="entry name" value="RecD"/>
</dbReference>
<comment type="subunit">
    <text evidence="11">Heterotrimer of RecB, RecC and RecD. All subunits contribute to DNA-binding.</text>
</comment>
<dbReference type="Pfam" id="PF13245">
    <property type="entry name" value="AAA_19"/>
    <property type="match status" value="1"/>
</dbReference>
<accession>A0A934UNL9</accession>
<keyword evidence="2 11" id="KW-0547">Nucleotide-binding</keyword>
<evidence type="ECO:0000256" key="2">
    <source>
        <dbReference type="ARBA" id="ARBA00022741"/>
    </source>
</evidence>
<comment type="caution">
    <text evidence="13">The sequence shown here is derived from an EMBL/GenBank/DDBJ whole genome shotgun (WGS) entry which is preliminary data.</text>
</comment>
<evidence type="ECO:0000256" key="4">
    <source>
        <dbReference type="ARBA" id="ARBA00022801"/>
    </source>
</evidence>
<keyword evidence="6 11" id="KW-0269">Exonuclease</keyword>
<comment type="catalytic activity">
    <reaction evidence="11">
        <text>ATP + H2O = ADP + phosphate + H(+)</text>
        <dbReference type="Rhea" id="RHEA:13065"/>
        <dbReference type="ChEBI" id="CHEBI:15377"/>
        <dbReference type="ChEBI" id="CHEBI:15378"/>
        <dbReference type="ChEBI" id="CHEBI:30616"/>
        <dbReference type="ChEBI" id="CHEBI:43474"/>
        <dbReference type="ChEBI" id="CHEBI:456216"/>
        <dbReference type="EC" id="5.6.2.3"/>
    </reaction>
</comment>
<dbReference type="InterPro" id="IPR027417">
    <property type="entry name" value="P-loop_NTPase"/>
</dbReference>
<keyword evidence="3 11" id="KW-0227">DNA damage</keyword>
<dbReference type="EC" id="5.6.2.3" evidence="11"/>